<organism evidence="2 3">
    <name type="scientific">Streptomyces minutiscleroticus</name>
    <dbReference type="NCBI Taxonomy" id="68238"/>
    <lineage>
        <taxon>Bacteria</taxon>
        <taxon>Bacillati</taxon>
        <taxon>Actinomycetota</taxon>
        <taxon>Actinomycetes</taxon>
        <taxon>Kitasatosporales</taxon>
        <taxon>Streptomycetaceae</taxon>
        <taxon>Streptomyces</taxon>
    </lineage>
</organism>
<dbReference type="PROSITE" id="PS51819">
    <property type="entry name" value="VOC"/>
    <property type="match status" value="1"/>
</dbReference>
<dbReference type="SUPFAM" id="SSF54593">
    <property type="entry name" value="Glyoxalase/Bleomycin resistance protein/Dihydroxybiphenyl dioxygenase"/>
    <property type="match status" value="1"/>
</dbReference>
<dbReference type="AlphaFoldDB" id="A0A918K873"/>
<comment type="caution">
    <text evidence="2">The sequence shown here is derived from an EMBL/GenBank/DDBJ whole genome shotgun (WGS) entry which is preliminary data.</text>
</comment>
<sequence length="134" mass="14166">MIRVAMTGVYVDDVPRAHAFYTDVLGFETRTNVDVGGGAPFVTVGAAGGRQDVELLLEPGGGPIAEPYRRALYEAGIPAVVFSVDDLRAEYDRLRALEVGFPQPPGRQGPVLAAILDDTVGNLIQLMEAEAPAG</sequence>
<evidence type="ECO:0000313" key="3">
    <source>
        <dbReference type="Proteomes" id="UP000619244"/>
    </source>
</evidence>
<evidence type="ECO:0000313" key="2">
    <source>
        <dbReference type="EMBL" id="GGX54104.1"/>
    </source>
</evidence>
<accession>A0A918K873</accession>
<dbReference type="RefSeq" id="WP_190188435.1">
    <property type="nucleotide sequence ID" value="NZ_BMVU01000001.1"/>
</dbReference>
<dbReference type="Proteomes" id="UP000619244">
    <property type="component" value="Unassembled WGS sequence"/>
</dbReference>
<reference evidence="2" key="2">
    <citation type="submission" date="2020-09" db="EMBL/GenBank/DDBJ databases">
        <authorList>
            <person name="Sun Q."/>
            <person name="Ohkuma M."/>
        </authorList>
    </citation>
    <scope>NUCLEOTIDE SEQUENCE</scope>
    <source>
        <strain evidence="2">JCM 4790</strain>
    </source>
</reference>
<reference evidence="2" key="1">
    <citation type="journal article" date="2014" name="Int. J. Syst. Evol. Microbiol.">
        <title>Complete genome sequence of Corynebacterium casei LMG S-19264T (=DSM 44701T), isolated from a smear-ripened cheese.</title>
        <authorList>
            <consortium name="US DOE Joint Genome Institute (JGI-PGF)"/>
            <person name="Walter F."/>
            <person name="Albersmeier A."/>
            <person name="Kalinowski J."/>
            <person name="Ruckert C."/>
        </authorList>
    </citation>
    <scope>NUCLEOTIDE SEQUENCE</scope>
    <source>
        <strain evidence="2">JCM 4790</strain>
    </source>
</reference>
<dbReference type="PANTHER" id="PTHR36437">
    <property type="entry name" value="GLYOXALASE/BLEOMYCIN RESISTANCE PROTEIN/DIOXYGENASE"/>
    <property type="match status" value="1"/>
</dbReference>
<name>A0A918K873_9ACTN</name>
<keyword evidence="3" id="KW-1185">Reference proteome</keyword>
<proteinExistence type="predicted"/>
<dbReference type="PANTHER" id="PTHR36437:SF2">
    <property type="entry name" value="GLYOXALASE_BLEOMYCIN RESISTANCE PROTEIN_DIOXYGENASE"/>
    <property type="match status" value="1"/>
</dbReference>
<dbReference type="Gene3D" id="3.10.180.10">
    <property type="entry name" value="2,3-Dihydroxybiphenyl 1,2-Dioxygenase, domain 1"/>
    <property type="match status" value="1"/>
</dbReference>
<dbReference type="InterPro" id="IPR029068">
    <property type="entry name" value="Glyas_Bleomycin-R_OHBP_Dase"/>
</dbReference>
<dbReference type="Pfam" id="PF00903">
    <property type="entry name" value="Glyoxalase"/>
    <property type="match status" value="1"/>
</dbReference>
<dbReference type="EMBL" id="BMVU01000001">
    <property type="protein sequence ID" value="GGX54104.1"/>
    <property type="molecule type" value="Genomic_DNA"/>
</dbReference>
<gene>
    <name evidence="2" type="ORF">GCM10010358_05120</name>
</gene>
<protein>
    <recommendedName>
        <fullName evidence="1">VOC domain-containing protein</fullName>
    </recommendedName>
</protein>
<evidence type="ECO:0000259" key="1">
    <source>
        <dbReference type="PROSITE" id="PS51819"/>
    </source>
</evidence>
<dbReference type="InterPro" id="IPR037523">
    <property type="entry name" value="VOC_core"/>
</dbReference>
<feature type="domain" description="VOC" evidence="1">
    <location>
        <begin position="3"/>
        <end position="129"/>
    </location>
</feature>
<dbReference type="InterPro" id="IPR004360">
    <property type="entry name" value="Glyas_Fos-R_dOase_dom"/>
</dbReference>